<sequence length="126" mass="13828">MSTDIENTKEEETPACTTDDRIVPPADAMFSTDGFCVSEKDSCWIWFNYKVKTCINGLFSVYGMNCMFSAGSVNAMFCILAVNSCLSLLSCNSVFSVLSLNSVMSVLSKDSMFSVGCQSESFKICY</sequence>
<reference evidence="1 2" key="1">
    <citation type="submission" date="2019-01" db="EMBL/GenBank/DDBJ databases">
        <authorList>
            <person name="Ferrante I. M."/>
        </authorList>
    </citation>
    <scope>NUCLEOTIDE SEQUENCE [LARGE SCALE GENOMIC DNA]</scope>
    <source>
        <strain evidence="1 2">B856</strain>
    </source>
</reference>
<keyword evidence="2" id="KW-1185">Reference proteome</keyword>
<proteinExistence type="predicted"/>
<dbReference type="Proteomes" id="UP000291116">
    <property type="component" value="Unassembled WGS sequence"/>
</dbReference>
<dbReference type="OrthoDB" id="54695at2759"/>
<accession>A0A448ZFG0</accession>
<protein>
    <submittedName>
        <fullName evidence="1">Uncharacterized protein</fullName>
    </submittedName>
</protein>
<dbReference type="AlphaFoldDB" id="A0A448ZFG0"/>
<organism evidence="1 2">
    <name type="scientific">Pseudo-nitzschia multistriata</name>
    <dbReference type="NCBI Taxonomy" id="183589"/>
    <lineage>
        <taxon>Eukaryota</taxon>
        <taxon>Sar</taxon>
        <taxon>Stramenopiles</taxon>
        <taxon>Ochrophyta</taxon>
        <taxon>Bacillariophyta</taxon>
        <taxon>Bacillariophyceae</taxon>
        <taxon>Bacillariophycidae</taxon>
        <taxon>Bacillariales</taxon>
        <taxon>Bacillariaceae</taxon>
        <taxon>Pseudo-nitzschia</taxon>
    </lineage>
</organism>
<evidence type="ECO:0000313" key="2">
    <source>
        <dbReference type="Proteomes" id="UP000291116"/>
    </source>
</evidence>
<evidence type="ECO:0000313" key="1">
    <source>
        <dbReference type="EMBL" id="VEU40787.1"/>
    </source>
</evidence>
<name>A0A448ZFG0_9STRA</name>
<gene>
    <name evidence="1" type="ORF">PSNMU_V1.4_AUG-EV-PASAV3_0076830</name>
</gene>
<dbReference type="EMBL" id="CAACVS010000307">
    <property type="protein sequence ID" value="VEU40787.1"/>
    <property type="molecule type" value="Genomic_DNA"/>
</dbReference>